<protein>
    <submittedName>
        <fullName evidence="1">Uncharacterized protein</fullName>
    </submittedName>
</protein>
<dbReference type="EMBL" id="GBXM01041974">
    <property type="protein sequence ID" value="JAH66603.1"/>
    <property type="molecule type" value="Transcribed_RNA"/>
</dbReference>
<organism evidence="1">
    <name type="scientific">Anguilla anguilla</name>
    <name type="common">European freshwater eel</name>
    <name type="synonym">Muraena anguilla</name>
    <dbReference type="NCBI Taxonomy" id="7936"/>
    <lineage>
        <taxon>Eukaryota</taxon>
        <taxon>Metazoa</taxon>
        <taxon>Chordata</taxon>
        <taxon>Craniata</taxon>
        <taxon>Vertebrata</taxon>
        <taxon>Euteleostomi</taxon>
        <taxon>Actinopterygii</taxon>
        <taxon>Neopterygii</taxon>
        <taxon>Teleostei</taxon>
        <taxon>Anguilliformes</taxon>
        <taxon>Anguillidae</taxon>
        <taxon>Anguilla</taxon>
    </lineage>
</organism>
<dbReference type="AlphaFoldDB" id="A0A0E9UNQ9"/>
<proteinExistence type="predicted"/>
<evidence type="ECO:0000313" key="1">
    <source>
        <dbReference type="EMBL" id="JAH66603.1"/>
    </source>
</evidence>
<reference evidence="1" key="2">
    <citation type="journal article" date="2015" name="Fish Shellfish Immunol.">
        <title>Early steps in the European eel (Anguilla anguilla)-Vibrio vulnificus interaction in the gills: Role of the RtxA13 toxin.</title>
        <authorList>
            <person name="Callol A."/>
            <person name="Pajuelo D."/>
            <person name="Ebbesson L."/>
            <person name="Teles M."/>
            <person name="MacKenzie S."/>
            <person name="Amaro C."/>
        </authorList>
    </citation>
    <scope>NUCLEOTIDE SEQUENCE</scope>
</reference>
<reference evidence="1" key="1">
    <citation type="submission" date="2014-11" db="EMBL/GenBank/DDBJ databases">
        <authorList>
            <person name="Amaro Gonzalez C."/>
        </authorList>
    </citation>
    <scope>NUCLEOTIDE SEQUENCE</scope>
</reference>
<accession>A0A0E9UNQ9</accession>
<name>A0A0E9UNQ9_ANGAN</name>
<sequence>MSFLHCPAPSRKPPALLTRSLAAQIFRAFATKLNRNNRLCVLVLFVDNTQRTA</sequence>